<dbReference type="Proteomes" id="UP000177905">
    <property type="component" value="Unassembled WGS sequence"/>
</dbReference>
<comment type="caution">
    <text evidence="4">The sequence shown here is derived from an EMBL/GenBank/DDBJ whole genome shotgun (WGS) entry which is preliminary data.</text>
</comment>
<name>A0A1F4S0Y4_UNCSA</name>
<dbReference type="InterPro" id="IPR020904">
    <property type="entry name" value="Sc_DH/Rdtase_CS"/>
</dbReference>
<protein>
    <submittedName>
        <fullName evidence="4">Short chain dehydrogenase</fullName>
    </submittedName>
</protein>
<evidence type="ECO:0000313" key="4">
    <source>
        <dbReference type="EMBL" id="OGC14088.1"/>
    </source>
</evidence>
<dbReference type="EMBL" id="MEUA01000041">
    <property type="protein sequence ID" value="OGC14088.1"/>
    <property type="molecule type" value="Genomic_DNA"/>
</dbReference>
<dbReference type="PANTHER" id="PTHR44196:SF1">
    <property type="entry name" value="DEHYDROGENASE_REDUCTASE SDR FAMILY MEMBER 7B"/>
    <property type="match status" value="1"/>
</dbReference>
<evidence type="ECO:0000256" key="2">
    <source>
        <dbReference type="ARBA" id="ARBA00023002"/>
    </source>
</evidence>
<dbReference type="Pfam" id="PF00106">
    <property type="entry name" value="adh_short"/>
    <property type="match status" value="1"/>
</dbReference>
<dbReference type="InterPro" id="IPR036291">
    <property type="entry name" value="NAD(P)-bd_dom_sf"/>
</dbReference>
<dbReference type="SUPFAM" id="SSF51735">
    <property type="entry name" value="NAD(P)-binding Rossmann-fold domains"/>
    <property type="match status" value="1"/>
</dbReference>
<dbReference type="PANTHER" id="PTHR44196">
    <property type="entry name" value="DEHYDROGENASE/REDUCTASE SDR FAMILY MEMBER 7B"/>
    <property type="match status" value="1"/>
</dbReference>
<accession>A0A1F4S0Y4</accession>
<dbReference type="InterPro" id="IPR002347">
    <property type="entry name" value="SDR_fam"/>
</dbReference>
<dbReference type="PRINTS" id="PR00081">
    <property type="entry name" value="GDHRDH"/>
</dbReference>
<dbReference type="AlphaFoldDB" id="A0A1F4S0Y4"/>
<dbReference type="GO" id="GO:0016020">
    <property type="term" value="C:membrane"/>
    <property type="evidence" value="ECO:0007669"/>
    <property type="project" value="TreeGrafter"/>
</dbReference>
<evidence type="ECO:0000256" key="1">
    <source>
        <dbReference type="ARBA" id="ARBA00006484"/>
    </source>
</evidence>
<dbReference type="Gene3D" id="3.40.50.720">
    <property type="entry name" value="NAD(P)-binding Rossmann-like Domain"/>
    <property type="match status" value="1"/>
</dbReference>
<dbReference type="GO" id="GO:0016491">
    <property type="term" value="F:oxidoreductase activity"/>
    <property type="evidence" value="ECO:0007669"/>
    <property type="project" value="UniProtKB-KW"/>
</dbReference>
<keyword evidence="2" id="KW-0560">Oxidoreductase</keyword>
<dbReference type="NCBIfam" id="NF004825">
    <property type="entry name" value="PRK06181.1"/>
    <property type="match status" value="1"/>
</dbReference>
<reference evidence="4 5" key="1">
    <citation type="journal article" date="2016" name="Nat. Commun.">
        <title>Thousands of microbial genomes shed light on interconnected biogeochemical processes in an aquifer system.</title>
        <authorList>
            <person name="Anantharaman K."/>
            <person name="Brown C.T."/>
            <person name="Hug L.A."/>
            <person name="Sharon I."/>
            <person name="Castelle C.J."/>
            <person name="Probst A.J."/>
            <person name="Thomas B.C."/>
            <person name="Singh A."/>
            <person name="Wilkins M.J."/>
            <person name="Karaoz U."/>
            <person name="Brodie E.L."/>
            <person name="Williams K.H."/>
            <person name="Hubbard S.S."/>
            <person name="Banfield J.F."/>
        </authorList>
    </citation>
    <scope>NUCLEOTIDE SEQUENCE [LARGE SCALE GENOMIC DNA]</scope>
</reference>
<comment type="similarity">
    <text evidence="1 3">Belongs to the short-chain dehydrogenases/reductases (SDR) family.</text>
</comment>
<proteinExistence type="inferred from homology"/>
<dbReference type="PROSITE" id="PS00061">
    <property type="entry name" value="ADH_SHORT"/>
    <property type="match status" value="1"/>
</dbReference>
<gene>
    <name evidence="4" type="ORF">A2290_06250</name>
</gene>
<sequence length="278" mass="30873">MKTNYFKNKVIIITGASSGIGKELALSLAKYGAALSLAARKKELMQEIIKQCSQSGGEAIFVQTDVSKEDQCKTLIEKTVSVFGKIDILINNAGFGIRGDFNEFEDLKLFKTVIDANFYGSVFCTRFALPYLKKTKGQIVGISSILGKFATKGNTAYCSSKFAMAGFFDSLRLEIQDDGIDITMIYPGLVITGFVERMIQLDGTLVGEDGKKFYNNKMMSTTRCAEIIINAVKKRKRQVVMTWYGVLGVWINLISPKLSDFILKTVNKIHRMKLGKSI</sequence>
<evidence type="ECO:0000313" key="5">
    <source>
        <dbReference type="Proteomes" id="UP000177905"/>
    </source>
</evidence>
<dbReference type="PRINTS" id="PR00080">
    <property type="entry name" value="SDRFAMILY"/>
</dbReference>
<evidence type="ECO:0000256" key="3">
    <source>
        <dbReference type="RuleBase" id="RU000363"/>
    </source>
</evidence>
<organism evidence="4 5">
    <name type="scientific">candidate division WOR-1 bacterium RIFOXYB2_FULL_36_35</name>
    <dbReference type="NCBI Taxonomy" id="1802578"/>
    <lineage>
        <taxon>Bacteria</taxon>
        <taxon>Bacillati</taxon>
        <taxon>Saganbacteria</taxon>
    </lineage>
</organism>